<keyword evidence="2" id="KW-1185">Reference proteome</keyword>
<reference evidence="1 2" key="1">
    <citation type="submission" date="2020-07" db="EMBL/GenBank/DDBJ databases">
        <title>Genomic Encyclopedia of Type Strains, Phase IV (KMG-V): Genome sequencing to study the core and pangenomes of soil and plant-associated prokaryotes.</title>
        <authorList>
            <person name="Whitman W."/>
        </authorList>
    </citation>
    <scope>NUCLEOTIDE SEQUENCE [LARGE SCALE GENOMIC DNA]</scope>
    <source>
        <strain evidence="1 2">RH2WT43</strain>
    </source>
</reference>
<dbReference type="Proteomes" id="UP000550401">
    <property type="component" value="Unassembled WGS sequence"/>
</dbReference>
<proteinExistence type="predicted"/>
<dbReference type="PANTHER" id="PTHR36849">
    <property type="entry name" value="CYTOPLASMIC PROTEIN-RELATED"/>
    <property type="match status" value="1"/>
</dbReference>
<dbReference type="RefSeq" id="WP_310735210.1">
    <property type="nucleotide sequence ID" value="NZ_JACGXL010000003.1"/>
</dbReference>
<evidence type="ECO:0000313" key="2">
    <source>
        <dbReference type="Proteomes" id="UP000550401"/>
    </source>
</evidence>
<organism evidence="1 2">
    <name type="scientific">Dokdonella fugitiva</name>
    <dbReference type="NCBI Taxonomy" id="328517"/>
    <lineage>
        <taxon>Bacteria</taxon>
        <taxon>Pseudomonadati</taxon>
        <taxon>Pseudomonadota</taxon>
        <taxon>Gammaproteobacteria</taxon>
        <taxon>Lysobacterales</taxon>
        <taxon>Rhodanobacteraceae</taxon>
        <taxon>Dokdonella</taxon>
    </lineage>
</organism>
<dbReference type="Pfam" id="PF22752">
    <property type="entry name" value="DUF488-N3i"/>
    <property type="match status" value="1"/>
</dbReference>
<evidence type="ECO:0000313" key="1">
    <source>
        <dbReference type="EMBL" id="MBA8887896.1"/>
    </source>
</evidence>
<dbReference type="AlphaFoldDB" id="A0A839EZW1"/>
<gene>
    <name evidence="1" type="ORF">FHW12_002120</name>
</gene>
<comment type="caution">
    <text evidence="1">The sequence shown here is derived from an EMBL/GenBank/DDBJ whole genome shotgun (WGS) entry which is preliminary data.</text>
</comment>
<protein>
    <submittedName>
        <fullName evidence="1">Uncharacterized protein YeaO (DUF488 family)</fullName>
    </submittedName>
</protein>
<dbReference type="InterPro" id="IPR052552">
    <property type="entry name" value="YeaO-like"/>
</dbReference>
<dbReference type="EMBL" id="JACGXL010000003">
    <property type="protein sequence ID" value="MBA8887896.1"/>
    <property type="molecule type" value="Genomic_DNA"/>
</dbReference>
<dbReference type="PANTHER" id="PTHR36849:SF1">
    <property type="entry name" value="CYTOPLASMIC PROTEIN"/>
    <property type="match status" value="1"/>
</dbReference>
<accession>A0A839EZW1</accession>
<sequence length="128" mass="14555">MKAPALVQMKRAYEPASDTDGLRILVDRLWPRGLGKEAAKVDVWLKDVAPSAALRTWFGHDPAKWDEFRARYEAELRERPDAVAELRRLSSEGVATLVYAAKDSAHTHALVLLRVLQLERLSRRPRGR</sequence>
<name>A0A839EZW1_9GAMM</name>